<evidence type="ECO:0000313" key="2">
    <source>
        <dbReference type="Proteomes" id="UP000091820"/>
    </source>
</evidence>
<dbReference type="AlphaFoldDB" id="A0A1A9W9X1"/>
<reference evidence="2" key="1">
    <citation type="submission" date="2014-03" db="EMBL/GenBank/DDBJ databases">
        <authorList>
            <person name="Aksoy S."/>
            <person name="Warren W."/>
            <person name="Wilson R.K."/>
        </authorList>
    </citation>
    <scope>NUCLEOTIDE SEQUENCE [LARGE SCALE GENOMIC DNA]</scope>
    <source>
        <strain evidence="2">IAEA</strain>
    </source>
</reference>
<dbReference type="EnsemblMetazoa" id="GBRI011681-RA">
    <property type="protein sequence ID" value="GBRI011681-PA"/>
    <property type="gene ID" value="GBRI011681"/>
</dbReference>
<dbReference type="Proteomes" id="UP000091820">
    <property type="component" value="Unassembled WGS sequence"/>
</dbReference>
<name>A0A1A9W9X1_9MUSC</name>
<dbReference type="VEuPathDB" id="VectorBase:GBRI011681"/>
<sequence>MVITVNSLRGQLMSLVNFFGAHKEQADRYRQLLEIVLTNSGSELKLFVEAIVNEHVSLVISRQILNDVSLQLAILPDEVSKQVSLFALEKVQPRVASIRQRLAEIYRLIYISFKRLLTLILNSFILNLLNYKLL</sequence>
<evidence type="ECO:0000313" key="1">
    <source>
        <dbReference type="EnsemblMetazoa" id="GBRI011681-PA"/>
    </source>
</evidence>
<dbReference type="STRING" id="37001.A0A1A9W9X1"/>
<accession>A0A1A9W9X1</accession>
<proteinExistence type="predicted"/>
<keyword evidence="2" id="KW-1185">Reference proteome</keyword>
<protein>
    <submittedName>
        <fullName evidence="1">Uncharacterized protein</fullName>
    </submittedName>
</protein>
<organism evidence="1 2">
    <name type="scientific">Glossina brevipalpis</name>
    <dbReference type="NCBI Taxonomy" id="37001"/>
    <lineage>
        <taxon>Eukaryota</taxon>
        <taxon>Metazoa</taxon>
        <taxon>Ecdysozoa</taxon>
        <taxon>Arthropoda</taxon>
        <taxon>Hexapoda</taxon>
        <taxon>Insecta</taxon>
        <taxon>Pterygota</taxon>
        <taxon>Neoptera</taxon>
        <taxon>Endopterygota</taxon>
        <taxon>Diptera</taxon>
        <taxon>Brachycera</taxon>
        <taxon>Muscomorpha</taxon>
        <taxon>Hippoboscoidea</taxon>
        <taxon>Glossinidae</taxon>
        <taxon>Glossina</taxon>
    </lineage>
</organism>
<reference evidence="1" key="2">
    <citation type="submission" date="2020-05" db="UniProtKB">
        <authorList>
            <consortium name="EnsemblMetazoa"/>
        </authorList>
    </citation>
    <scope>IDENTIFICATION</scope>
    <source>
        <strain evidence="1">IAEA</strain>
    </source>
</reference>